<keyword evidence="1" id="KW-1133">Transmembrane helix</keyword>
<dbReference type="AlphaFoldDB" id="H1YHA1"/>
<keyword evidence="1" id="KW-0812">Transmembrane</keyword>
<name>H1YHA1_9SPHI</name>
<evidence type="ECO:0000313" key="2">
    <source>
        <dbReference type="EMBL" id="EHQ24603.1"/>
    </source>
</evidence>
<protein>
    <submittedName>
        <fullName evidence="2">Uncharacterized protein</fullName>
    </submittedName>
</protein>
<gene>
    <name evidence="2" type="ORF">Mucpa_0409</name>
</gene>
<feature type="transmembrane region" description="Helical" evidence="1">
    <location>
        <begin position="89"/>
        <end position="108"/>
    </location>
</feature>
<feature type="transmembrane region" description="Helical" evidence="1">
    <location>
        <begin position="177"/>
        <end position="197"/>
    </location>
</feature>
<feature type="transmembrane region" description="Helical" evidence="1">
    <location>
        <begin position="44"/>
        <end position="69"/>
    </location>
</feature>
<dbReference type="RefSeq" id="WP_008504148.1">
    <property type="nucleotide sequence ID" value="NZ_CM001403.1"/>
</dbReference>
<organism evidence="2 3">
    <name type="scientific">Mucilaginibacter paludis DSM 18603</name>
    <dbReference type="NCBI Taxonomy" id="714943"/>
    <lineage>
        <taxon>Bacteria</taxon>
        <taxon>Pseudomonadati</taxon>
        <taxon>Bacteroidota</taxon>
        <taxon>Sphingobacteriia</taxon>
        <taxon>Sphingobacteriales</taxon>
        <taxon>Sphingobacteriaceae</taxon>
        <taxon>Mucilaginibacter</taxon>
    </lineage>
</organism>
<proteinExistence type="predicted"/>
<dbReference type="HOGENOM" id="CLU_1068817_0_0_10"/>
<feature type="transmembrane region" description="Helical" evidence="1">
    <location>
        <begin position="12"/>
        <end position="32"/>
    </location>
</feature>
<evidence type="ECO:0000256" key="1">
    <source>
        <dbReference type="SAM" id="Phobius"/>
    </source>
</evidence>
<dbReference type="Proteomes" id="UP000002774">
    <property type="component" value="Chromosome"/>
</dbReference>
<accession>H1YHA1</accession>
<keyword evidence="3" id="KW-1185">Reference proteome</keyword>
<dbReference type="EMBL" id="CM001403">
    <property type="protein sequence ID" value="EHQ24603.1"/>
    <property type="molecule type" value="Genomic_DNA"/>
</dbReference>
<reference evidence="2" key="1">
    <citation type="submission" date="2011-09" db="EMBL/GenBank/DDBJ databases">
        <title>The permanent draft genome of Mucilaginibacter paludis DSM 18603.</title>
        <authorList>
            <consortium name="US DOE Joint Genome Institute (JGI-PGF)"/>
            <person name="Lucas S."/>
            <person name="Han J."/>
            <person name="Lapidus A."/>
            <person name="Bruce D."/>
            <person name="Goodwin L."/>
            <person name="Pitluck S."/>
            <person name="Peters L."/>
            <person name="Kyrpides N."/>
            <person name="Mavromatis K."/>
            <person name="Ivanova N."/>
            <person name="Mikhailova N."/>
            <person name="Held B."/>
            <person name="Detter J.C."/>
            <person name="Tapia R."/>
            <person name="Han C."/>
            <person name="Land M."/>
            <person name="Hauser L."/>
            <person name="Markowitz V."/>
            <person name="Cheng J.-F."/>
            <person name="Hugenholtz P."/>
            <person name="Woyke T."/>
            <person name="Wu D."/>
            <person name="Tindall B."/>
            <person name="Brambilla E."/>
            <person name="Klenk H.-P."/>
            <person name="Eisen J.A."/>
        </authorList>
    </citation>
    <scope>NUCLEOTIDE SEQUENCE [LARGE SCALE GENOMIC DNA]</scope>
    <source>
        <strain evidence="2">DSM 18603</strain>
    </source>
</reference>
<dbReference type="STRING" id="714943.Mucpa_0409"/>
<evidence type="ECO:0000313" key="3">
    <source>
        <dbReference type="Proteomes" id="UP000002774"/>
    </source>
</evidence>
<dbReference type="OrthoDB" id="9871379at2"/>
<sequence length="260" mass="29438">MNDKIIAFSKSNPTIILSIITAYGYFCAYFYQAGTCAYYHIPTYFIDLQIIDVVKFTASISGVAIYTLWQLNGVIYNTHSITKKSLKRVMFQINFACFAILNIISISIHLPGIFYLYALGGIALLNIPFYFIARQHKAEQVLLLAEYRLKYPGHPDEDLIATIVADRNQNRNTLSEIFQYLVYWGIAIPVICGGFGYGSGTLEKTYLTVKQYPHYVVVKKYGENVLCKNLLKSNVLGDSLRFFKLSADKPLDGTIITINK</sequence>
<feature type="transmembrane region" description="Helical" evidence="1">
    <location>
        <begin position="114"/>
        <end position="133"/>
    </location>
</feature>
<keyword evidence="1" id="KW-0472">Membrane</keyword>